<dbReference type="EMBL" id="CM047588">
    <property type="protein sequence ID" value="KAI9906045.1"/>
    <property type="molecule type" value="Genomic_DNA"/>
</dbReference>
<evidence type="ECO:0000313" key="1">
    <source>
        <dbReference type="EMBL" id="KAI9906045.1"/>
    </source>
</evidence>
<keyword evidence="2" id="KW-1185">Reference proteome</keyword>
<organism evidence="1 2">
    <name type="scientific">Peronosclerospora sorghi</name>
    <dbReference type="NCBI Taxonomy" id="230839"/>
    <lineage>
        <taxon>Eukaryota</taxon>
        <taxon>Sar</taxon>
        <taxon>Stramenopiles</taxon>
        <taxon>Oomycota</taxon>
        <taxon>Peronosporomycetes</taxon>
        <taxon>Peronosporales</taxon>
        <taxon>Peronosporaceae</taxon>
        <taxon>Peronosclerospora</taxon>
    </lineage>
</organism>
<dbReference type="Proteomes" id="UP001163321">
    <property type="component" value="Chromosome 9"/>
</dbReference>
<name>A0ACC0VI41_9STRA</name>
<protein>
    <submittedName>
        <fullName evidence="1">Uncharacterized protein</fullName>
    </submittedName>
</protein>
<comment type="caution">
    <text evidence="1">The sequence shown here is derived from an EMBL/GenBank/DDBJ whole genome shotgun (WGS) entry which is preliminary data.</text>
</comment>
<accession>A0ACC0VI41</accession>
<sequence length="1480" mass="165438">MTGGGRSRGAGRKGKVEYRRVQTSMNESSTLDAIASPPTLKNKSRVVQLVDEKETRNEAPSCTFPSSLRSSLKKSIATPDKRFLRVEKDSAASSHERAHERPKRDVQGTNRGARQVISLAIPSPEKETGPKFVSTLIQSIDQGEERRSKIERREIQETSLRRKNHREKKHEAEGNGPYLGERGAGHRSVAGSKTTRKYSIDSVSSQRSDRSDLSHRSERYHDEYRSIPKAGSKPIRKFSGGASGQVPFKSSLAGSLSAAQSAQDVRVLKERPLSGTIGRSFRKLTPETTSRRSSLDGKTSFLRRVDSSLPVAGRSYSHGVRTSDLVRTPSAPSELKNNALARATSSPLQVIAHPEKEDIPPKACGTPVVDEVQRKRVAETLRERMELRKLERGSSLAQMMKASVRRKGSVDNAARQSPRDERHESEIDETPDGSHAEKEARTREYYAKLEKESADREAARRSTPIKSSLLSSIETDPCKTQPMHAVFTRASPPFKSSIAASIANRPVRTLKSAALGPCRSTVLRAKKLQYSLAELKRLKVFALPQPADLPSMKIVEIVQIRNPLSVSRQSARRFGVGYHTGRSIGSSIRKGARSDVRSTGRGPKTQGGLRDGRRDRQSRGGRGGTRGGRGRGDYGRQPSAPLYDGPIEPLKVSENRWKPTKEKKLSALEQTLNHVKSLLNKLTREKFTKLTDELCAVDIDNFLLLSSIVSIIMDKALEEPNFADVYSDLCKEFHTRTNKKPWRFLNVLSDENGSFFWTAIDKNTFSSFIGPFDSPNSCLEDLGVSESTVTSTCDYMSIPAVQFRRFGDYLVAMGEKESGAFYYSTRKMSEISDEEPFGGPFESAELAFQAGASQTTFTRLLVNRCQGEFEKANKHLGPREETQEGDEIDPRRREVLAMRAKAKMLGNIRFIGELYKVDLIKQSGVQGCLLYLLGLELISGTNGQEDQAQAVRSPDEADLEALCKMLATAGKKFDQPKTKTIMKIIILRMVELSNDTKLPSRARFLVKDVLETRDHMWEPRRQEMQQKTLEEVRREAEKLQQQGKNAQHDDVQRRRHKARISSAQLAQQSSNLIVAKKEALEEPEEAVHANLSPAQMSTRIKSIINEYLSIMDLDEAKTCVQELPVDPYHIEFAEQTINAALEGKTNVREHAVELLVGLYERGALDANSIQSALINVMEFLEDLKIDLPLVHQYSALIFGRLVAAGCFGLSWIISEALAHCVECKLTSLVFPEVLSVLEMEIDTMTVIRMLTDEEVTPDSVLPAAMRTNSAEVEAYLREHGIEDFFGGDSDEDGELDPETAGKMRTTLEEYLIVKDLNELVQCIEELAVIPDWRRHFVHILFMFSIDAKQSDRQDMAELLVQLVHGEKIASEDIEAAVEIIVDDYDDLRVDIPQLAANLSELWTPLFAKQVLSVHFVSEACSHLVETSRAADVLHALLSALESQNSQETVVAWWKQSDADTIWTLGAFQDERLAKWKKLLQ</sequence>
<reference evidence="1 2" key="1">
    <citation type="journal article" date="2022" name="bioRxiv">
        <title>The genome of the oomycete Peronosclerospora sorghi, a cosmopolitan pathogen of maize and sorghum, is inflated with dispersed pseudogenes.</title>
        <authorList>
            <person name="Fletcher K."/>
            <person name="Martin F."/>
            <person name="Isakeit T."/>
            <person name="Cavanaugh K."/>
            <person name="Magill C."/>
            <person name="Michelmore R."/>
        </authorList>
    </citation>
    <scope>NUCLEOTIDE SEQUENCE [LARGE SCALE GENOMIC DNA]</scope>
    <source>
        <strain evidence="1">P6</strain>
    </source>
</reference>
<proteinExistence type="predicted"/>
<gene>
    <name evidence="1" type="ORF">PsorP6_014230</name>
</gene>
<evidence type="ECO:0000313" key="2">
    <source>
        <dbReference type="Proteomes" id="UP001163321"/>
    </source>
</evidence>